<proteinExistence type="predicted"/>
<reference evidence="2" key="1">
    <citation type="submission" date="2014-12" db="EMBL/GenBank/DDBJ databases">
        <title>Insight into the proteome of Arion vulgaris.</title>
        <authorList>
            <person name="Aradska J."/>
            <person name="Bulat T."/>
            <person name="Smidak R."/>
            <person name="Sarate P."/>
            <person name="Gangsoo J."/>
            <person name="Sialana F."/>
            <person name="Bilban M."/>
            <person name="Lubec G."/>
        </authorList>
    </citation>
    <scope>NUCLEOTIDE SEQUENCE</scope>
    <source>
        <tissue evidence="2">Skin</tissue>
    </source>
</reference>
<evidence type="ECO:0000256" key="1">
    <source>
        <dbReference type="SAM" id="MobiDB-lite"/>
    </source>
</evidence>
<protein>
    <submittedName>
        <fullName evidence="2">Uncharacterized protein</fullName>
    </submittedName>
</protein>
<dbReference type="AlphaFoldDB" id="A0A0B6YMJ7"/>
<evidence type="ECO:0000313" key="2">
    <source>
        <dbReference type="EMBL" id="CEK57443.1"/>
    </source>
</evidence>
<dbReference type="EMBL" id="HACG01010578">
    <property type="protein sequence ID" value="CEK57443.1"/>
    <property type="molecule type" value="Transcribed_RNA"/>
</dbReference>
<feature type="non-terminal residue" evidence="2">
    <location>
        <position position="88"/>
    </location>
</feature>
<organism evidence="2">
    <name type="scientific">Arion vulgaris</name>
    <dbReference type="NCBI Taxonomy" id="1028688"/>
    <lineage>
        <taxon>Eukaryota</taxon>
        <taxon>Metazoa</taxon>
        <taxon>Spiralia</taxon>
        <taxon>Lophotrochozoa</taxon>
        <taxon>Mollusca</taxon>
        <taxon>Gastropoda</taxon>
        <taxon>Heterobranchia</taxon>
        <taxon>Euthyneura</taxon>
        <taxon>Panpulmonata</taxon>
        <taxon>Eupulmonata</taxon>
        <taxon>Stylommatophora</taxon>
        <taxon>Helicina</taxon>
        <taxon>Arionoidea</taxon>
        <taxon>Arionidae</taxon>
        <taxon>Arion</taxon>
    </lineage>
</organism>
<name>A0A0B6YMJ7_9EUPU</name>
<feature type="region of interest" description="Disordered" evidence="1">
    <location>
        <begin position="25"/>
        <end position="88"/>
    </location>
</feature>
<gene>
    <name evidence="2" type="primary">ORF30187</name>
</gene>
<feature type="compositionally biased region" description="Low complexity" evidence="1">
    <location>
        <begin position="30"/>
        <end position="69"/>
    </location>
</feature>
<sequence>MMEEANDEQPEMVSHEEAVLAEKEATQVLSASSSSGISTSHAQLPTTLSAPSPLPAFLSRSLSSQVTSSPMVPTVTKPVPSPNTSSTS</sequence>
<accession>A0A0B6YMJ7</accession>